<protein>
    <submittedName>
        <fullName evidence="3">Uncharacterized protein</fullName>
    </submittedName>
</protein>
<proteinExistence type="predicted"/>
<feature type="transmembrane region" description="Helical" evidence="1">
    <location>
        <begin position="96"/>
        <end position="115"/>
    </location>
</feature>
<sequence>MTDDKSARAAELAIGLLEGRERQEALHDVTADPEMREAFRSWNERLASLCMAQPDPAQGPGAHVYTNIEAELFAPQAEAVKESFWDMLRAPENRGLVLMVLAAKVLLLTWVLYLFL</sequence>
<evidence type="ECO:0000313" key="4">
    <source>
        <dbReference type="Proteomes" id="UP000231655"/>
    </source>
</evidence>
<reference evidence="2 5" key="2">
    <citation type="journal article" date="2018" name="Int. J. Syst. Evol. Microbiol.">
        <title>Pseudooceanicola lipolyticus sp. nov., a marine alphaproteobacterium, reclassification of Oceanicola flagellatus as Pseudooceanicola flagellatus comb. nov. and emended description of the genus Pseudooceanicola.</title>
        <authorList>
            <person name="Huang M.-M."/>
            <person name="Guo L.-L."/>
            <person name="Wu Y.-H."/>
            <person name="Lai Q.-L."/>
            <person name="Shao Z.-Z."/>
            <person name="Wang C.-S."/>
            <person name="Wu M."/>
            <person name="Xu X.-W."/>
        </authorList>
    </citation>
    <scope>NUCLEOTIDE SEQUENCE [LARGE SCALE GENOMIC DNA]</scope>
    <source>
        <strain evidence="2 5">Ar-45</strain>
    </source>
</reference>
<name>A0A285IY02_9RHOB</name>
<evidence type="ECO:0000313" key="5">
    <source>
        <dbReference type="Proteomes" id="UP000231702"/>
    </source>
</evidence>
<keyword evidence="1" id="KW-0472">Membrane</keyword>
<dbReference type="AlphaFoldDB" id="A0A285IY02"/>
<dbReference type="Proteomes" id="UP000231702">
    <property type="component" value="Unassembled WGS sequence"/>
</dbReference>
<accession>A0A285IY02</accession>
<dbReference type="EMBL" id="PGTD01000023">
    <property type="protein sequence ID" value="PJE25788.1"/>
    <property type="molecule type" value="Genomic_DNA"/>
</dbReference>
<keyword evidence="1" id="KW-0812">Transmembrane</keyword>
<evidence type="ECO:0000313" key="2">
    <source>
        <dbReference type="EMBL" id="PJE25788.1"/>
    </source>
</evidence>
<evidence type="ECO:0000313" key="3">
    <source>
        <dbReference type="EMBL" id="SNY52852.1"/>
    </source>
</evidence>
<gene>
    <name evidence="2" type="ORF">CVM39_18975</name>
    <name evidence="3" type="ORF">SAMN06297129_2421</name>
</gene>
<organism evidence="3 4">
    <name type="scientific">Pseudooceanicola antarcticus</name>
    <dbReference type="NCBI Taxonomy" id="1247613"/>
    <lineage>
        <taxon>Bacteria</taxon>
        <taxon>Pseudomonadati</taxon>
        <taxon>Pseudomonadota</taxon>
        <taxon>Alphaproteobacteria</taxon>
        <taxon>Rhodobacterales</taxon>
        <taxon>Paracoccaceae</taxon>
        <taxon>Pseudooceanicola</taxon>
    </lineage>
</organism>
<keyword evidence="1" id="KW-1133">Transmembrane helix</keyword>
<reference evidence="3 4" key="1">
    <citation type="submission" date="2017-09" db="EMBL/GenBank/DDBJ databases">
        <authorList>
            <person name="Ehlers B."/>
            <person name="Leendertz F.H."/>
        </authorList>
    </citation>
    <scope>NUCLEOTIDE SEQUENCE [LARGE SCALE GENOMIC DNA]</scope>
    <source>
        <strain evidence="3 4">CGMCC 1.12662</strain>
    </source>
</reference>
<evidence type="ECO:0000256" key="1">
    <source>
        <dbReference type="SAM" id="Phobius"/>
    </source>
</evidence>
<dbReference type="OrthoDB" id="9816387at2"/>
<dbReference type="Proteomes" id="UP000231655">
    <property type="component" value="Unassembled WGS sequence"/>
</dbReference>
<dbReference type="EMBL" id="OBEA01000004">
    <property type="protein sequence ID" value="SNY52852.1"/>
    <property type="molecule type" value="Genomic_DNA"/>
</dbReference>
<keyword evidence="5" id="KW-1185">Reference proteome</keyword>